<dbReference type="InterPro" id="IPR013324">
    <property type="entry name" value="RNA_pol_sigma_r3/r4-like"/>
</dbReference>
<evidence type="ECO:0000313" key="7">
    <source>
        <dbReference type="EMBL" id="PCO07070.1"/>
    </source>
</evidence>
<evidence type="ECO:0000259" key="6">
    <source>
        <dbReference type="Pfam" id="PF08281"/>
    </source>
</evidence>
<dbReference type="PANTHER" id="PTHR43133:SF64">
    <property type="entry name" value="ECF SIGMA FACTOR"/>
    <property type="match status" value="1"/>
</dbReference>
<comment type="caution">
    <text evidence="7">The sequence shown here is derived from an EMBL/GenBank/DDBJ whole genome shotgun (WGS) entry which is preliminary data.</text>
</comment>
<dbReference type="InterPro" id="IPR013249">
    <property type="entry name" value="RNA_pol_sigma70_r4_t2"/>
</dbReference>
<dbReference type="InterPro" id="IPR014284">
    <property type="entry name" value="RNA_pol_sigma-70_dom"/>
</dbReference>
<proteinExistence type="inferred from homology"/>
<protein>
    <submittedName>
        <fullName evidence="7">RNA polymerase sigma factor</fullName>
    </submittedName>
</protein>
<dbReference type="Pfam" id="PF08281">
    <property type="entry name" value="Sigma70_r4_2"/>
    <property type="match status" value="1"/>
</dbReference>
<dbReference type="PANTHER" id="PTHR43133">
    <property type="entry name" value="RNA POLYMERASE ECF-TYPE SIGMA FACTO"/>
    <property type="match status" value="1"/>
</dbReference>
<keyword evidence="2" id="KW-0805">Transcription regulation</keyword>
<name>A0ABX4I3R9_9GAMM</name>
<dbReference type="Gene3D" id="1.10.10.10">
    <property type="entry name" value="Winged helix-like DNA-binding domain superfamily/Winged helix DNA-binding domain"/>
    <property type="match status" value="1"/>
</dbReference>
<evidence type="ECO:0000256" key="3">
    <source>
        <dbReference type="ARBA" id="ARBA00023082"/>
    </source>
</evidence>
<dbReference type="SUPFAM" id="SSF88659">
    <property type="entry name" value="Sigma3 and sigma4 domains of RNA polymerase sigma factors"/>
    <property type="match status" value="1"/>
</dbReference>
<evidence type="ECO:0000256" key="1">
    <source>
        <dbReference type="ARBA" id="ARBA00010641"/>
    </source>
</evidence>
<dbReference type="InterPro" id="IPR013325">
    <property type="entry name" value="RNA_pol_sigma_r2"/>
</dbReference>
<dbReference type="NCBIfam" id="NF006550">
    <property type="entry name" value="PRK09047.1"/>
    <property type="match status" value="1"/>
</dbReference>
<evidence type="ECO:0000256" key="2">
    <source>
        <dbReference type="ARBA" id="ARBA00023015"/>
    </source>
</evidence>
<evidence type="ECO:0000256" key="4">
    <source>
        <dbReference type="ARBA" id="ARBA00023163"/>
    </source>
</evidence>
<dbReference type="InterPro" id="IPR007627">
    <property type="entry name" value="RNA_pol_sigma70_r2"/>
</dbReference>
<comment type="similarity">
    <text evidence="1">Belongs to the sigma-70 factor family. ECF subfamily.</text>
</comment>
<evidence type="ECO:0000313" key="8">
    <source>
        <dbReference type="Proteomes" id="UP000218427"/>
    </source>
</evidence>
<feature type="domain" description="RNA polymerase sigma-70 region 2" evidence="5">
    <location>
        <begin position="53"/>
        <end position="116"/>
    </location>
</feature>
<dbReference type="InterPro" id="IPR039425">
    <property type="entry name" value="RNA_pol_sigma-70-like"/>
</dbReference>
<gene>
    <name evidence="7" type="ORF">AWR36_000695</name>
</gene>
<dbReference type="EMBL" id="LRFG02000001">
    <property type="protein sequence ID" value="PCO07070.1"/>
    <property type="molecule type" value="Genomic_DNA"/>
</dbReference>
<dbReference type="CDD" id="cd06171">
    <property type="entry name" value="Sigma70_r4"/>
    <property type="match status" value="1"/>
</dbReference>
<dbReference type="NCBIfam" id="TIGR02937">
    <property type="entry name" value="sigma70-ECF"/>
    <property type="match status" value="1"/>
</dbReference>
<dbReference type="Gene3D" id="1.10.1740.10">
    <property type="match status" value="1"/>
</dbReference>
<dbReference type="InterPro" id="IPR036388">
    <property type="entry name" value="WH-like_DNA-bd_sf"/>
</dbReference>
<sequence length="219" mass="24850">MPWPGCSDNGWPGVIFEGADGDQSGIGCHDRASASHFTLSAASRAAVNQFLASVQRRAFNMARMAVGCPDDALDIVQDAMLALVRHYGKRDRSEWRPLFFSILQNRITDWHRRHNRVSRWQLFNERFASADDEIADPGDLPDLNGERPEEAWASERRLVTIERALEQLPFRQQQAFLLRSVEGFSVAETARIMKCSEGSVKTHLSRALRALRNQLENEQ</sequence>
<dbReference type="Proteomes" id="UP000218427">
    <property type="component" value="Unassembled WGS sequence"/>
</dbReference>
<organism evidence="7 8">
    <name type="scientific">Microbulbifer flavimaris</name>
    <dbReference type="NCBI Taxonomy" id="1781068"/>
    <lineage>
        <taxon>Bacteria</taxon>
        <taxon>Pseudomonadati</taxon>
        <taxon>Pseudomonadota</taxon>
        <taxon>Gammaproteobacteria</taxon>
        <taxon>Cellvibrionales</taxon>
        <taxon>Microbulbiferaceae</taxon>
        <taxon>Microbulbifer</taxon>
    </lineage>
</organism>
<feature type="domain" description="RNA polymerase sigma factor 70 region 4 type 2" evidence="6">
    <location>
        <begin position="160"/>
        <end position="211"/>
    </location>
</feature>
<keyword evidence="8" id="KW-1185">Reference proteome</keyword>
<accession>A0ABX4I3R9</accession>
<evidence type="ECO:0000259" key="5">
    <source>
        <dbReference type="Pfam" id="PF04542"/>
    </source>
</evidence>
<keyword evidence="4" id="KW-0804">Transcription</keyword>
<reference evidence="7" key="1">
    <citation type="submission" date="2017-08" db="EMBL/GenBank/DDBJ databases">
        <title>Microbulbifer marisrubri sp. nov., a halophilic alphaproteobacterium isolated from marine sediment of the Yellow Sea, China.</title>
        <authorList>
            <person name="Zhang G."/>
            <person name="Xiong Q."/>
        </authorList>
    </citation>
    <scope>NUCLEOTIDE SEQUENCE [LARGE SCALE GENOMIC DNA]</scope>
    <source>
        <strain evidence="7">WRN-8</strain>
    </source>
</reference>
<keyword evidence="3" id="KW-0731">Sigma factor</keyword>
<dbReference type="SUPFAM" id="SSF88946">
    <property type="entry name" value="Sigma2 domain of RNA polymerase sigma factors"/>
    <property type="match status" value="1"/>
</dbReference>
<dbReference type="RefSeq" id="WP_082679385.1">
    <property type="nucleotide sequence ID" value="NZ_LRFG02000001.1"/>
</dbReference>
<dbReference type="Pfam" id="PF04542">
    <property type="entry name" value="Sigma70_r2"/>
    <property type="match status" value="1"/>
</dbReference>